<evidence type="ECO:0000256" key="11">
    <source>
        <dbReference type="SAM" id="SignalP"/>
    </source>
</evidence>
<dbReference type="InterPro" id="IPR041640">
    <property type="entry name" value="Tyrosinase_C"/>
</dbReference>
<dbReference type="Proteomes" id="UP000800200">
    <property type="component" value="Unassembled WGS sequence"/>
</dbReference>
<feature type="chain" id="PRO_5025421540" description="tyrosinase" evidence="11">
    <location>
        <begin position="19"/>
        <end position="595"/>
    </location>
</feature>
<feature type="domain" description="Tyrosinase copper-binding" evidence="12">
    <location>
        <begin position="325"/>
        <end position="336"/>
    </location>
</feature>
<evidence type="ECO:0000256" key="4">
    <source>
        <dbReference type="ARBA" id="ARBA00022723"/>
    </source>
</evidence>
<evidence type="ECO:0000256" key="9">
    <source>
        <dbReference type="ARBA" id="ARBA00048233"/>
    </source>
</evidence>
<proteinExistence type="inferred from homology"/>
<sequence>MRSTHFVAASLLSTLAHGSPLKSVVSELVEKRQGPGSYYAITGATGGVHPRLEVRELEKTGEMWNLYLLAMRDFQAMDQNVIDSWYQIAGIHGMPWIEWDGVTGNTEGRDSGTMGYCPHVSPIFATWHRPYLALFEQKLQQIATGIAVKFPTSTRAKYQEAATKLRIPFWDWAKAVPTNQPVLPTALSVEKANVNFPDGTSGQIDNPLYDYNFHPLDNTQINGTGCPPNSGLGGSPAVCNNFDHTIRASESINNNAELDKRIRGILDSQRKTLYKILSQYSTFDQFSSSSSCAPGGVGSLESLHGPIHTKNYPGHMSPTAVTAFDPMFWFHHANVDRQLALYQAVFPDTYMGSCEADTPTFTVERRELLTANSGLTPFHKNKAGDFWTSADARRIQDMGYTYPELVGNPSNATIVASIKAQYSGPPDVPVTSAKAKTRRQDAAPTKKKLYLAEVNIPLYGLDDGQGGASPYNVAVFVGEVGSNAKEWTYSEEFVGIVTTLGGVGIQDDLSTTETVDLSDALKKAIDSKATSEDKAVEYLKENLHYRLELGDVTISREKVQGLKVNLISTEVEVAQSDDVFDRWVGGFKRHGEVDV</sequence>
<dbReference type="GO" id="GO:0042438">
    <property type="term" value="P:melanin biosynthetic process"/>
    <property type="evidence" value="ECO:0007669"/>
    <property type="project" value="UniProtKB-KW"/>
</dbReference>
<dbReference type="PANTHER" id="PTHR11474">
    <property type="entry name" value="TYROSINASE FAMILY MEMBER"/>
    <property type="match status" value="1"/>
</dbReference>
<comment type="catalytic activity">
    <reaction evidence="10">
        <text>L-tyrosine + O2 = L-dopaquinone + H2O</text>
        <dbReference type="Rhea" id="RHEA:18117"/>
        <dbReference type="ChEBI" id="CHEBI:15377"/>
        <dbReference type="ChEBI" id="CHEBI:15379"/>
        <dbReference type="ChEBI" id="CHEBI:57924"/>
        <dbReference type="ChEBI" id="CHEBI:58315"/>
        <dbReference type="EC" id="1.14.18.1"/>
    </reaction>
</comment>
<evidence type="ECO:0000259" key="12">
    <source>
        <dbReference type="PROSITE" id="PS00498"/>
    </source>
</evidence>
<dbReference type="EC" id="1.14.18.1" evidence="3"/>
<evidence type="ECO:0000256" key="8">
    <source>
        <dbReference type="ARBA" id="ARBA00023101"/>
    </source>
</evidence>
<dbReference type="EMBL" id="ML994645">
    <property type="protein sequence ID" value="KAF2182933.1"/>
    <property type="molecule type" value="Genomic_DNA"/>
</dbReference>
<keyword evidence="7" id="KW-0503">Monooxygenase</keyword>
<accession>A0A6A6DV68</accession>
<keyword evidence="6" id="KW-0186">Copper</keyword>
<dbReference type="AlphaFoldDB" id="A0A6A6DV68"/>
<keyword evidence="4" id="KW-0479">Metal-binding</keyword>
<keyword evidence="8" id="KW-0470">Melanin biosynthesis</keyword>
<evidence type="ECO:0000313" key="14">
    <source>
        <dbReference type="Proteomes" id="UP000800200"/>
    </source>
</evidence>
<dbReference type="InterPro" id="IPR050316">
    <property type="entry name" value="Tyrosinase/Hemocyanin"/>
</dbReference>
<evidence type="ECO:0000256" key="3">
    <source>
        <dbReference type="ARBA" id="ARBA00011906"/>
    </source>
</evidence>
<name>A0A6A6DV68_9PEZI</name>
<evidence type="ECO:0000313" key="13">
    <source>
        <dbReference type="EMBL" id="KAF2182933.1"/>
    </source>
</evidence>
<dbReference type="GO" id="GO:0046872">
    <property type="term" value="F:metal ion binding"/>
    <property type="evidence" value="ECO:0007669"/>
    <property type="project" value="UniProtKB-KW"/>
</dbReference>
<gene>
    <name evidence="13" type="ORF">K469DRAFT_690387</name>
</gene>
<dbReference type="PANTHER" id="PTHR11474:SF76">
    <property type="entry name" value="SHKT DOMAIN-CONTAINING PROTEIN"/>
    <property type="match status" value="1"/>
</dbReference>
<protein>
    <recommendedName>
        <fullName evidence="3">tyrosinase</fullName>
        <ecNumber evidence="3">1.14.18.1</ecNumber>
    </recommendedName>
</protein>
<evidence type="ECO:0000256" key="5">
    <source>
        <dbReference type="ARBA" id="ARBA00023002"/>
    </source>
</evidence>
<dbReference type="Gene3D" id="1.10.1280.10">
    <property type="entry name" value="Di-copper center containing domain from catechol oxidase"/>
    <property type="match status" value="1"/>
</dbReference>
<evidence type="ECO:0000256" key="10">
    <source>
        <dbReference type="ARBA" id="ARBA00048881"/>
    </source>
</evidence>
<keyword evidence="14" id="KW-1185">Reference proteome</keyword>
<dbReference type="PRINTS" id="PR00092">
    <property type="entry name" value="TYROSINASE"/>
</dbReference>
<evidence type="ECO:0000256" key="2">
    <source>
        <dbReference type="ARBA" id="ARBA00009928"/>
    </source>
</evidence>
<organism evidence="13 14">
    <name type="scientific">Zopfia rhizophila CBS 207.26</name>
    <dbReference type="NCBI Taxonomy" id="1314779"/>
    <lineage>
        <taxon>Eukaryota</taxon>
        <taxon>Fungi</taxon>
        <taxon>Dikarya</taxon>
        <taxon>Ascomycota</taxon>
        <taxon>Pezizomycotina</taxon>
        <taxon>Dothideomycetes</taxon>
        <taxon>Dothideomycetes incertae sedis</taxon>
        <taxon>Zopfiaceae</taxon>
        <taxon>Zopfia</taxon>
    </lineage>
</organism>
<feature type="signal peptide" evidence="11">
    <location>
        <begin position="1"/>
        <end position="18"/>
    </location>
</feature>
<dbReference type="InterPro" id="IPR002227">
    <property type="entry name" value="Tyrosinase_Cu-bd"/>
</dbReference>
<evidence type="ECO:0000256" key="6">
    <source>
        <dbReference type="ARBA" id="ARBA00023008"/>
    </source>
</evidence>
<comment type="cofactor">
    <cofactor evidence="1">
        <name>Cu(2+)</name>
        <dbReference type="ChEBI" id="CHEBI:29036"/>
    </cofactor>
</comment>
<evidence type="ECO:0000256" key="1">
    <source>
        <dbReference type="ARBA" id="ARBA00001973"/>
    </source>
</evidence>
<dbReference type="OrthoDB" id="6132182at2759"/>
<keyword evidence="11" id="KW-0732">Signal</keyword>
<keyword evidence="5" id="KW-0560">Oxidoreductase</keyword>
<dbReference type="InterPro" id="IPR008922">
    <property type="entry name" value="Di-copper_centre_dom_sf"/>
</dbReference>
<comment type="catalytic activity">
    <reaction evidence="9">
        <text>2 L-dopa + O2 = 2 L-dopaquinone + 2 H2O</text>
        <dbReference type="Rhea" id="RHEA:34287"/>
        <dbReference type="ChEBI" id="CHEBI:15377"/>
        <dbReference type="ChEBI" id="CHEBI:15379"/>
        <dbReference type="ChEBI" id="CHEBI:57504"/>
        <dbReference type="ChEBI" id="CHEBI:57924"/>
        <dbReference type="EC" id="1.14.18.1"/>
    </reaction>
</comment>
<dbReference type="SUPFAM" id="SSF48056">
    <property type="entry name" value="Di-copper centre-containing domain"/>
    <property type="match status" value="1"/>
</dbReference>
<evidence type="ECO:0000256" key="7">
    <source>
        <dbReference type="ARBA" id="ARBA00023033"/>
    </source>
</evidence>
<dbReference type="PROSITE" id="PS00498">
    <property type="entry name" value="TYROSINASE_2"/>
    <property type="match status" value="1"/>
</dbReference>
<comment type="similarity">
    <text evidence="2">Belongs to the tyrosinase family.</text>
</comment>
<dbReference type="GO" id="GO:0004503">
    <property type="term" value="F:tyrosinase activity"/>
    <property type="evidence" value="ECO:0007669"/>
    <property type="project" value="UniProtKB-EC"/>
</dbReference>
<dbReference type="Pfam" id="PF00264">
    <property type="entry name" value="Tyrosinase"/>
    <property type="match status" value="1"/>
</dbReference>
<dbReference type="Pfam" id="PF18132">
    <property type="entry name" value="Tyrosinase_C"/>
    <property type="match status" value="1"/>
</dbReference>
<reference evidence="13" key="1">
    <citation type="journal article" date="2020" name="Stud. Mycol.">
        <title>101 Dothideomycetes genomes: a test case for predicting lifestyles and emergence of pathogens.</title>
        <authorList>
            <person name="Haridas S."/>
            <person name="Albert R."/>
            <person name="Binder M."/>
            <person name="Bloem J."/>
            <person name="Labutti K."/>
            <person name="Salamov A."/>
            <person name="Andreopoulos B."/>
            <person name="Baker S."/>
            <person name="Barry K."/>
            <person name="Bills G."/>
            <person name="Bluhm B."/>
            <person name="Cannon C."/>
            <person name="Castanera R."/>
            <person name="Culley D."/>
            <person name="Daum C."/>
            <person name="Ezra D."/>
            <person name="Gonzalez J."/>
            <person name="Henrissat B."/>
            <person name="Kuo A."/>
            <person name="Liang C."/>
            <person name="Lipzen A."/>
            <person name="Lutzoni F."/>
            <person name="Magnuson J."/>
            <person name="Mondo S."/>
            <person name="Nolan M."/>
            <person name="Ohm R."/>
            <person name="Pangilinan J."/>
            <person name="Park H.-J."/>
            <person name="Ramirez L."/>
            <person name="Alfaro M."/>
            <person name="Sun H."/>
            <person name="Tritt A."/>
            <person name="Yoshinaga Y."/>
            <person name="Zwiers L.-H."/>
            <person name="Turgeon B."/>
            <person name="Goodwin S."/>
            <person name="Spatafora J."/>
            <person name="Crous P."/>
            <person name="Grigoriev I."/>
        </authorList>
    </citation>
    <scope>NUCLEOTIDE SEQUENCE</scope>
    <source>
        <strain evidence="13">CBS 207.26</strain>
    </source>
</reference>